<evidence type="ECO:0000313" key="1">
    <source>
        <dbReference type="EMBL" id="EHJ09353.1"/>
    </source>
</evidence>
<dbReference type="Proteomes" id="UP000003477">
    <property type="component" value="Unassembled WGS sequence"/>
</dbReference>
<dbReference type="AlphaFoldDB" id="G5JEN1"/>
<comment type="caution">
    <text evidence="1">The sequence shown here is derived from an EMBL/GenBank/DDBJ whole genome shotgun (WGS) entry which is preliminary data.</text>
</comment>
<dbReference type="NCBIfam" id="TIGR02595">
    <property type="entry name" value="PEP_CTERM"/>
    <property type="match status" value="1"/>
</dbReference>
<accession>G5JEN1</accession>
<evidence type="ECO:0008006" key="3">
    <source>
        <dbReference type="Google" id="ProtNLM"/>
    </source>
</evidence>
<name>G5JEN1_CROWT</name>
<dbReference type="PATRIC" id="fig|423471.3.peg.5487"/>
<gene>
    <name evidence="1" type="ORF">CWATWH0003_B218</name>
</gene>
<protein>
    <recommendedName>
        <fullName evidence="3">PEP-CTERM protein-sorting domain-containing protein</fullName>
    </recommendedName>
</protein>
<sequence length="90" mass="9601">MAGQAQRNGNGFGAITGDVDFLYNWQGIQSFQFAFGADEFFQRTIRDGDTLATTGSLDISMTPKTPEPTSIIGLISVLGAGALANKKKQQ</sequence>
<organism evidence="1 2">
    <name type="scientific">Crocosphaera watsonii WH 0003</name>
    <dbReference type="NCBI Taxonomy" id="423471"/>
    <lineage>
        <taxon>Bacteria</taxon>
        <taxon>Bacillati</taxon>
        <taxon>Cyanobacteriota</taxon>
        <taxon>Cyanophyceae</taxon>
        <taxon>Oscillatoriophycideae</taxon>
        <taxon>Chroococcales</taxon>
        <taxon>Aphanothecaceae</taxon>
        <taxon>Crocosphaera</taxon>
    </lineage>
</organism>
<dbReference type="EMBL" id="AESD01001053">
    <property type="protein sequence ID" value="EHJ09353.1"/>
    <property type="molecule type" value="Genomic_DNA"/>
</dbReference>
<dbReference type="InterPro" id="IPR013424">
    <property type="entry name" value="Ice-binding_C"/>
</dbReference>
<evidence type="ECO:0000313" key="2">
    <source>
        <dbReference type="Proteomes" id="UP000003477"/>
    </source>
</evidence>
<reference evidence="1 2" key="1">
    <citation type="journal article" date="2011" name="Front. Microbiol.">
        <title>Two Strains of Crocosphaera watsonii with Highly Conserved Genomes are Distinguished by Strain-Specific Features.</title>
        <authorList>
            <person name="Bench S.R."/>
            <person name="Ilikchyan I.N."/>
            <person name="Tripp H.J."/>
            <person name="Zehr J.P."/>
        </authorList>
    </citation>
    <scope>NUCLEOTIDE SEQUENCE [LARGE SCALE GENOMIC DNA]</scope>
    <source>
        <strain evidence="1 2">WH 0003</strain>
    </source>
</reference>
<proteinExistence type="predicted"/>